<keyword evidence="1" id="KW-0175">Coiled coil</keyword>
<feature type="signal peptide" evidence="4">
    <location>
        <begin position="1"/>
        <end position="23"/>
    </location>
</feature>
<dbReference type="Pfam" id="PF14257">
    <property type="entry name" value="DUF4349"/>
    <property type="match status" value="1"/>
</dbReference>
<evidence type="ECO:0000256" key="3">
    <source>
        <dbReference type="SAM" id="Phobius"/>
    </source>
</evidence>
<feature type="chain" id="PRO_5039325568" description="DUF4349 domain-containing protein" evidence="4">
    <location>
        <begin position="24"/>
        <end position="293"/>
    </location>
</feature>
<evidence type="ECO:0000256" key="1">
    <source>
        <dbReference type="SAM" id="Coils"/>
    </source>
</evidence>
<comment type="caution">
    <text evidence="6">The sequence shown here is derived from an EMBL/GenBank/DDBJ whole genome shotgun (WGS) entry which is preliminary data.</text>
</comment>
<name>A0A9D2WME1_9FIRM</name>
<feature type="region of interest" description="Disordered" evidence="2">
    <location>
        <begin position="24"/>
        <end position="60"/>
    </location>
</feature>
<dbReference type="RefSeq" id="WP_161823271.1">
    <property type="nucleotide sequence ID" value="NZ_LSRS01000009.1"/>
</dbReference>
<dbReference type="Proteomes" id="UP000798488">
    <property type="component" value="Unassembled WGS sequence"/>
</dbReference>
<evidence type="ECO:0000313" key="7">
    <source>
        <dbReference type="Proteomes" id="UP000798488"/>
    </source>
</evidence>
<keyword evidence="4" id="KW-0732">Signal</keyword>
<dbReference type="EMBL" id="LSRS01000009">
    <property type="protein sequence ID" value="KAF1083854.1"/>
    <property type="molecule type" value="Genomic_DNA"/>
</dbReference>
<dbReference type="OrthoDB" id="9808253at2"/>
<keyword evidence="3" id="KW-1133">Transmembrane helix</keyword>
<evidence type="ECO:0000256" key="4">
    <source>
        <dbReference type="SAM" id="SignalP"/>
    </source>
</evidence>
<feature type="domain" description="DUF4349" evidence="5">
    <location>
        <begin position="65"/>
        <end position="275"/>
    </location>
</feature>
<accession>A0A9D2WME1</accession>
<feature type="compositionally biased region" description="Basic and acidic residues" evidence="2">
    <location>
        <begin position="46"/>
        <end position="59"/>
    </location>
</feature>
<gene>
    <name evidence="6" type="ORF">SPSYN_03010</name>
</gene>
<evidence type="ECO:0000256" key="2">
    <source>
        <dbReference type="SAM" id="MobiDB-lite"/>
    </source>
</evidence>
<sequence length="293" mass="33210">MRKLLLFTLAVLLLLTVSGCGSATKNTNESVTPSGQYANQTADMSTEQREKTEAKEDRQSSMQKKIITTVNLVLIVYDVDKTVIEIENILKKVDGYIQTANLWHTNEQPRGSLVLRLSAEMIDESLPRLEALGQVEKKNITRQDVAEEYYDAEARKNNLKKQEERYLELLSKANTVKDMLEIENQLTRVRGEIESFEARLKLLNSQVDLATINLELRSPQSLPTGETLREPFVQRLQAGWQRGVNGMSNLVQDLLVLAVILVPYIPILALGGYLTYRLYKARLAIKKSSDEKQ</sequence>
<protein>
    <recommendedName>
        <fullName evidence="5">DUF4349 domain-containing protein</fullName>
    </recommendedName>
</protein>
<keyword evidence="3" id="KW-0812">Transmembrane</keyword>
<evidence type="ECO:0000313" key="6">
    <source>
        <dbReference type="EMBL" id="KAF1083854.1"/>
    </source>
</evidence>
<feature type="transmembrane region" description="Helical" evidence="3">
    <location>
        <begin position="254"/>
        <end position="276"/>
    </location>
</feature>
<keyword evidence="7" id="KW-1185">Reference proteome</keyword>
<feature type="compositionally biased region" description="Polar residues" evidence="2">
    <location>
        <begin position="24"/>
        <end position="45"/>
    </location>
</feature>
<reference evidence="6" key="1">
    <citation type="submission" date="2016-02" db="EMBL/GenBank/DDBJ databases">
        <title>Draft Genome Sequence of Sporotomaculum syntrophicum Strain FB, a Syntrophic Benzoate Degrader.</title>
        <authorList>
            <person name="Nobu M.K."/>
            <person name="Narihiro T."/>
            <person name="Qiu Y.-L."/>
            <person name="Ohashi A."/>
            <person name="Liu W.-T."/>
            <person name="Yuji S."/>
        </authorList>
    </citation>
    <scope>NUCLEOTIDE SEQUENCE</scope>
    <source>
        <strain evidence="6">FB</strain>
    </source>
</reference>
<dbReference type="AlphaFoldDB" id="A0A9D2WME1"/>
<dbReference type="InterPro" id="IPR025645">
    <property type="entry name" value="DUF4349"/>
</dbReference>
<evidence type="ECO:0000259" key="5">
    <source>
        <dbReference type="Pfam" id="PF14257"/>
    </source>
</evidence>
<feature type="coiled-coil region" evidence="1">
    <location>
        <begin position="142"/>
        <end position="213"/>
    </location>
</feature>
<keyword evidence="3" id="KW-0472">Membrane</keyword>
<dbReference type="PROSITE" id="PS51257">
    <property type="entry name" value="PROKAR_LIPOPROTEIN"/>
    <property type="match status" value="1"/>
</dbReference>
<organism evidence="6 7">
    <name type="scientific">Sporotomaculum syntrophicum</name>
    <dbReference type="NCBI Taxonomy" id="182264"/>
    <lineage>
        <taxon>Bacteria</taxon>
        <taxon>Bacillati</taxon>
        <taxon>Bacillota</taxon>
        <taxon>Clostridia</taxon>
        <taxon>Eubacteriales</taxon>
        <taxon>Desulfallaceae</taxon>
        <taxon>Sporotomaculum</taxon>
    </lineage>
</organism>
<proteinExistence type="predicted"/>